<evidence type="ECO:0000313" key="2">
    <source>
        <dbReference type="EMBL" id="OSS49565.1"/>
    </source>
</evidence>
<feature type="region of interest" description="Disordered" evidence="1">
    <location>
        <begin position="148"/>
        <end position="177"/>
    </location>
</feature>
<evidence type="ECO:0000313" key="3">
    <source>
        <dbReference type="Proteomes" id="UP000193240"/>
    </source>
</evidence>
<keyword evidence="3" id="KW-1185">Reference proteome</keyword>
<sequence>MIRRPAFLCADFRCFQGRVRVDAAVVGDLFAGHLEKQSISRWGAYAEGRLAGAAYTSRYHCQLALYCVSSLLQLSISQTSVSRFANCMSDHAFWPPNACALSENHFSLSPSSSAPSILTAPSWAVLPLLLFASRLLLNPAFHTARNNSRMKSGVRKPLHLTQTRPRDSTPWPKSGTSYRHKWLSMSLPARTLGEPRLSMSNHSSSARASSWSCRPDSPCPRTCSRGTATPSLASTCGSSATTSGAWRLSTSRPSLTLSPKLGFALQNSHLLLSPSTFFAAHKTRSNPLFSRRMLAAFKSSSTTHRLRWCFIPPSSTGTPTSPARSYTARAISSRSTPPTSATRVSRPAASMLALPLRT</sequence>
<organism evidence="2 3">
    <name type="scientific">Epicoccum nigrum</name>
    <name type="common">Soil fungus</name>
    <name type="synonym">Epicoccum purpurascens</name>
    <dbReference type="NCBI Taxonomy" id="105696"/>
    <lineage>
        <taxon>Eukaryota</taxon>
        <taxon>Fungi</taxon>
        <taxon>Dikarya</taxon>
        <taxon>Ascomycota</taxon>
        <taxon>Pezizomycotina</taxon>
        <taxon>Dothideomycetes</taxon>
        <taxon>Pleosporomycetidae</taxon>
        <taxon>Pleosporales</taxon>
        <taxon>Pleosporineae</taxon>
        <taxon>Didymellaceae</taxon>
        <taxon>Epicoccum</taxon>
    </lineage>
</organism>
<protein>
    <submittedName>
        <fullName evidence="2">Uncharacterized protein</fullName>
    </submittedName>
</protein>
<dbReference type="Proteomes" id="UP000193240">
    <property type="component" value="Unassembled WGS sequence"/>
</dbReference>
<feature type="region of interest" description="Disordered" evidence="1">
    <location>
        <begin position="194"/>
        <end position="217"/>
    </location>
</feature>
<dbReference type="AlphaFoldDB" id="A0A1Y2M087"/>
<dbReference type="EMBL" id="KZ107843">
    <property type="protein sequence ID" value="OSS49565.1"/>
    <property type="molecule type" value="Genomic_DNA"/>
</dbReference>
<feature type="compositionally biased region" description="Low complexity" evidence="1">
    <location>
        <begin position="332"/>
        <end position="347"/>
    </location>
</feature>
<feature type="compositionally biased region" description="Low complexity" evidence="1">
    <location>
        <begin position="198"/>
        <end position="212"/>
    </location>
</feature>
<dbReference type="InParanoid" id="A0A1Y2M087"/>
<evidence type="ECO:0000256" key="1">
    <source>
        <dbReference type="SAM" id="MobiDB-lite"/>
    </source>
</evidence>
<proteinExistence type="predicted"/>
<name>A0A1Y2M087_EPING</name>
<reference evidence="2 3" key="1">
    <citation type="journal article" date="2017" name="Genome Announc.">
        <title>Genome sequence of the saprophytic ascomycete Epicoccum nigrum ICMP 19927 strain isolated from New Zealand.</title>
        <authorList>
            <person name="Fokin M."/>
            <person name="Fleetwood D."/>
            <person name="Weir B.S."/>
            <person name="Villas-Boas S.G."/>
        </authorList>
    </citation>
    <scope>NUCLEOTIDE SEQUENCE [LARGE SCALE GENOMIC DNA]</scope>
    <source>
        <strain evidence="2 3">ICMP 19927</strain>
    </source>
</reference>
<accession>A0A1Y2M087</accession>
<feature type="region of interest" description="Disordered" evidence="1">
    <location>
        <begin position="315"/>
        <end position="349"/>
    </location>
</feature>
<gene>
    <name evidence="2" type="ORF">B5807_06243</name>
</gene>